<evidence type="ECO:0000313" key="5">
    <source>
        <dbReference type="EMBL" id="BAU96797.1"/>
    </source>
</evidence>
<organism evidence="5 6">
    <name type="scientific">Corynebacterium suranareeae</name>
    <dbReference type="NCBI Taxonomy" id="2506452"/>
    <lineage>
        <taxon>Bacteria</taxon>
        <taxon>Bacillati</taxon>
        <taxon>Actinomycetota</taxon>
        <taxon>Actinomycetes</taxon>
        <taxon>Mycobacteriales</taxon>
        <taxon>Corynebacteriaceae</taxon>
        <taxon>Corynebacterium</taxon>
    </lineage>
</organism>
<dbReference type="KEGG" id="csur:N24_2535"/>
<evidence type="ECO:0000259" key="4">
    <source>
        <dbReference type="PROSITE" id="PS01124"/>
    </source>
</evidence>
<dbReference type="SUPFAM" id="SSF46689">
    <property type="entry name" value="Homeodomain-like"/>
    <property type="match status" value="1"/>
</dbReference>
<name>A0A160PRG4_9CORY</name>
<feature type="domain" description="HTH araC/xylS-type" evidence="4">
    <location>
        <begin position="195"/>
        <end position="296"/>
    </location>
</feature>
<keyword evidence="6" id="KW-1185">Reference proteome</keyword>
<evidence type="ECO:0000256" key="1">
    <source>
        <dbReference type="ARBA" id="ARBA00023015"/>
    </source>
</evidence>
<keyword evidence="1" id="KW-0805">Transcription regulation</keyword>
<dbReference type="InterPro" id="IPR018060">
    <property type="entry name" value="HTH_AraC"/>
</dbReference>
<dbReference type="Gene3D" id="1.10.10.60">
    <property type="entry name" value="Homeodomain-like"/>
    <property type="match status" value="1"/>
</dbReference>
<sequence>MDEAESAQWTIQMESVFGLDLRAADKSAQGDLSQALIGEVATFHIAGNPQSLLRTTSAIAHAESAPVKVCALQSGTMVLSRNGEADIQLRPGEIAIYDTAVPYQLHFEGQWNCAVMTVAREQLSLPNRTLNNAFRQHFPTPGAGAVLTQLIETSIHDGIQGQESSQFLGHAAIDLLAGLVYEKATPYAPDEALRVAIYSYIRDNLGSAQLSVATVARAHRLSVRTLHRLFEGEEYGVAELIRNLRLEEVHRDLQDPRLKNLTVLAIGMRHGISSQAHLTRLFRAKYGVPPAVFRRDHLKGAA</sequence>
<evidence type="ECO:0000256" key="3">
    <source>
        <dbReference type="ARBA" id="ARBA00023163"/>
    </source>
</evidence>
<dbReference type="Proteomes" id="UP000218244">
    <property type="component" value="Chromosome"/>
</dbReference>
<dbReference type="AlphaFoldDB" id="A0A160PRG4"/>
<evidence type="ECO:0000256" key="2">
    <source>
        <dbReference type="ARBA" id="ARBA00023125"/>
    </source>
</evidence>
<protein>
    <submittedName>
        <fullName evidence="5">AraC family transcriptional regulator</fullName>
    </submittedName>
</protein>
<dbReference type="GO" id="GO:0043565">
    <property type="term" value="F:sequence-specific DNA binding"/>
    <property type="evidence" value="ECO:0007669"/>
    <property type="project" value="InterPro"/>
</dbReference>
<dbReference type="InterPro" id="IPR050204">
    <property type="entry name" value="AraC_XylS_family_regulators"/>
</dbReference>
<dbReference type="PROSITE" id="PS01124">
    <property type="entry name" value="HTH_ARAC_FAMILY_2"/>
    <property type="match status" value="1"/>
</dbReference>
<dbReference type="GO" id="GO:0003700">
    <property type="term" value="F:DNA-binding transcription factor activity"/>
    <property type="evidence" value="ECO:0007669"/>
    <property type="project" value="InterPro"/>
</dbReference>
<gene>
    <name evidence="5" type="ORF">N24_2535</name>
</gene>
<dbReference type="Pfam" id="PF12833">
    <property type="entry name" value="HTH_18"/>
    <property type="match status" value="1"/>
</dbReference>
<dbReference type="EMBL" id="AP017369">
    <property type="protein sequence ID" value="BAU96797.1"/>
    <property type="molecule type" value="Genomic_DNA"/>
</dbReference>
<dbReference type="Pfam" id="PF14525">
    <property type="entry name" value="AraC_binding_2"/>
    <property type="match status" value="1"/>
</dbReference>
<dbReference type="RefSeq" id="WP_231911007.1">
    <property type="nucleotide sequence ID" value="NZ_AP017369.1"/>
</dbReference>
<keyword evidence="3" id="KW-0804">Transcription</keyword>
<dbReference type="InterPro" id="IPR018062">
    <property type="entry name" value="HTH_AraC-typ_CS"/>
</dbReference>
<evidence type="ECO:0000313" key="6">
    <source>
        <dbReference type="Proteomes" id="UP000218244"/>
    </source>
</evidence>
<dbReference type="PROSITE" id="PS00041">
    <property type="entry name" value="HTH_ARAC_FAMILY_1"/>
    <property type="match status" value="1"/>
</dbReference>
<accession>A0A160PRG4</accession>
<dbReference type="SMART" id="SM00342">
    <property type="entry name" value="HTH_ARAC"/>
    <property type="match status" value="1"/>
</dbReference>
<dbReference type="PANTHER" id="PTHR46796">
    <property type="entry name" value="HTH-TYPE TRANSCRIPTIONAL ACTIVATOR RHAS-RELATED"/>
    <property type="match status" value="1"/>
</dbReference>
<dbReference type="PANTHER" id="PTHR46796:SF6">
    <property type="entry name" value="ARAC SUBFAMILY"/>
    <property type="match status" value="1"/>
</dbReference>
<dbReference type="InterPro" id="IPR009057">
    <property type="entry name" value="Homeodomain-like_sf"/>
</dbReference>
<keyword evidence="2" id="KW-0238">DNA-binding</keyword>
<dbReference type="InterPro" id="IPR035418">
    <property type="entry name" value="AraC-bd_2"/>
</dbReference>
<reference evidence="5 6" key="1">
    <citation type="submission" date="2016-02" db="EMBL/GenBank/DDBJ databases">
        <title>Corynebacterium glutamicum N24 whole genome sequencing project.</title>
        <authorList>
            <person name="Matsutani M."/>
            <person name="Nangtapong N."/>
            <person name="Yakushi T."/>
            <person name="Matsushita K."/>
        </authorList>
    </citation>
    <scope>NUCLEOTIDE SEQUENCE [LARGE SCALE GENOMIC DNA]</scope>
    <source>
        <strain evidence="5 6">N24</strain>
    </source>
</reference>
<proteinExistence type="predicted"/>